<evidence type="ECO:0000256" key="4">
    <source>
        <dbReference type="ARBA" id="ARBA00022723"/>
    </source>
</evidence>
<dbReference type="CDD" id="cd01335">
    <property type="entry name" value="Radical_SAM"/>
    <property type="match status" value="1"/>
</dbReference>
<keyword evidence="6" id="KW-0411">Iron-sulfur</keyword>
<keyword evidence="5" id="KW-0408">Iron</keyword>
<dbReference type="SFLD" id="SFLDS00029">
    <property type="entry name" value="Radical_SAM"/>
    <property type="match status" value="1"/>
</dbReference>
<dbReference type="InterPro" id="IPR007197">
    <property type="entry name" value="rSAM"/>
</dbReference>
<dbReference type="PANTHER" id="PTHR11228:SF7">
    <property type="entry name" value="PQQA PEPTIDE CYCLASE"/>
    <property type="match status" value="1"/>
</dbReference>
<dbReference type="InterPro" id="IPR050377">
    <property type="entry name" value="Radical_SAM_PqqE_MftC-like"/>
</dbReference>
<dbReference type="SFLD" id="SFLDG01067">
    <property type="entry name" value="SPASM/twitch_domain_containing"/>
    <property type="match status" value="1"/>
</dbReference>
<dbReference type="Pfam" id="PF04055">
    <property type="entry name" value="Radical_SAM"/>
    <property type="match status" value="1"/>
</dbReference>
<protein>
    <submittedName>
        <fullName evidence="8">Radical SAM domain protein</fullName>
    </submittedName>
</protein>
<evidence type="ECO:0000259" key="7">
    <source>
        <dbReference type="PROSITE" id="PS51918"/>
    </source>
</evidence>
<dbReference type="InterPro" id="IPR013785">
    <property type="entry name" value="Aldolase_TIM"/>
</dbReference>
<dbReference type="SFLD" id="SFLDG01386">
    <property type="entry name" value="main_SPASM_domain-containing"/>
    <property type="match status" value="1"/>
</dbReference>
<dbReference type="InterPro" id="IPR058240">
    <property type="entry name" value="rSAM_sf"/>
</dbReference>
<keyword evidence="3" id="KW-0949">S-adenosyl-L-methionine</keyword>
<evidence type="ECO:0000313" key="9">
    <source>
        <dbReference type="Proteomes" id="UP000034601"/>
    </source>
</evidence>
<dbReference type="PIRSF" id="PIRSF037420">
    <property type="entry name" value="PQQ_syn_pqqE"/>
    <property type="match status" value="1"/>
</dbReference>
<gene>
    <name evidence="8" type="ORF">UU29_C0015G0008</name>
</gene>
<dbReference type="GO" id="GO:0051539">
    <property type="term" value="F:4 iron, 4 sulfur cluster binding"/>
    <property type="evidence" value="ECO:0007669"/>
    <property type="project" value="UniProtKB-KW"/>
</dbReference>
<name>A0A0G0X3Z7_9BACT</name>
<proteinExistence type="predicted"/>
<reference evidence="8 9" key="1">
    <citation type="journal article" date="2015" name="Nature">
        <title>rRNA introns, odd ribosomes, and small enigmatic genomes across a large radiation of phyla.</title>
        <authorList>
            <person name="Brown C.T."/>
            <person name="Hug L.A."/>
            <person name="Thomas B.C."/>
            <person name="Sharon I."/>
            <person name="Castelle C.J."/>
            <person name="Singh A."/>
            <person name="Wilkins M.J."/>
            <person name="Williams K.H."/>
            <person name="Banfield J.F."/>
        </authorList>
    </citation>
    <scope>NUCLEOTIDE SEQUENCE [LARGE SCALE GENOMIC DNA]</scope>
</reference>
<evidence type="ECO:0000256" key="6">
    <source>
        <dbReference type="ARBA" id="ARBA00023014"/>
    </source>
</evidence>
<dbReference type="PROSITE" id="PS51918">
    <property type="entry name" value="RADICAL_SAM"/>
    <property type="match status" value="1"/>
</dbReference>
<accession>A0A0G0X3Z7</accession>
<evidence type="ECO:0000256" key="1">
    <source>
        <dbReference type="ARBA" id="ARBA00001966"/>
    </source>
</evidence>
<sequence length="346" mass="38578">MFLNLLFFTKLILLKVTGKATPLTVIFNVTNRCNLRCKHCYAAYFTRSSKDEMNTDQIKKVVGGLKKAGCLRINFCGGEPLLRPDIGELINYAKLQGLSVDLTSNGILVPQKTNELKNIQCLTLSLDGKNNHHDILRGKGSALKTLQAIKAAKKAGIQVRVNMVVHKYNLADLDYMINVARKLDFKLHISLAISNIFGDKTEISIKPTDKQFRQVIKYIIAQKKQGAPILFSQTAYESVLKWPDFEIEGVMNAPAPLGMPPCPAGKLFGLIDADGRFWACPHLIDKVKAKNVLKVGVAEAWKVTRNHPCTGCYQVYHHDFGHLMNLKLPVLINYIKAAIGRSEYGN</sequence>
<evidence type="ECO:0000256" key="5">
    <source>
        <dbReference type="ARBA" id="ARBA00023004"/>
    </source>
</evidence>
<dbReference type="SUPFAM" id="SSF102114">
    <property type="entry name" value="Radical SAM enzymes"/>
    <property type="match status" value="1"/>
</dbReference>
<evidence type="ECO:0000256" key="2">
    <source>
        <dbReference type="ARBA" id="ARBA00022485"/>
    </source>
</evidence>
<dbReference type="InterPro" id="IPR017200">
    <property type="entry name" value="PqqE-like"/>
</dbReference>
<dbReference type="GO" id="GO:0046872">
    <property type="term" value="F:metal ion binding"/>
    <property type="evidence" value="ECO:0007669"/>
    <property type="project" value="UniProtKB-KW"/>
</dbReference>
<feature type="domain" description="Radical SAM core" evidence="7">
    <location>
        <begin position="19"/>
        <end position="228"/>
    </location>
</feature>
<comment type="caution">
    <text evidence="8">The sequence shown here is derived from an EMBL/GenBank/DDBJ whole genome shotgun (WGS) entry which is preliminary data.</text>
</comment>
<dbReference type="GO" id="GO:0003824">
    <property type="term" value="F:catalytic activity"/>
    <property type="evidence" value="ECO:0007669"/>
    <property type="project" value="InterPro"/>
</dbReference>
<evidence type="ECO:0000256" key="3">
    <source>
        <dbReference type="ARBA" id="ARBA00022691"/>
    </source>
</evidence>
<comment type="cofactor">
    <cofactor evidence="1">
        <name>[4Fe-4S] cluster</name>
        <dbReference type="ChEBI" id="CHEBI:49883"/>
    </cofactor>
</comment>
<keyword evidence="2" id="KW-0004">4Fe-4S</keyword>
<dbReference type="AlphaFoldDB" id="A0A0G0X3Z7"/>
<organism evidence="8 9">
    <name type="scientific">Candidatus Daviesbacteria bacterium GW2011_GWA2_40_9</name>
    <dbReference type="NCBI Taxonomy" id="1618424"/>
    <lineage>
        <taxon>Bacteria</taxon>
        <taxon>Candidatus Daviesiibacteriota</taxon>
    </lineage>
</organism>
<keyword evidence="4" id="KW-0479">Metal-binding</keyword>
<dbReference type="SMART" id="SM00729">
    <property type="entry name" value="Elp3"/>
    <property type="match status" value="1"/>
</dbReference>
<dbReference type="Proteomes" id="UP000034601">
    <property type="component" value="Unassembled WGS sequence"/>
</dbReference>
<dbReference type="EMBL" id="LCAB01000015">
    <property type="protein sequence ID" value="KKR82342.1"/>
    <property type="molecule type" value="Genomic_DNA"/>
</dbReference>
<dbReference type="InterPro" id="IPR006638">
    <property type="entry name" value="Elp3/MiaA/NifB-like_rSAM"/>
</dbReference>
<evidence type="ECO:0000313" key="8">
    <source>
        <dbReference type="EMBL" id="KKR82342.1"/>
    </source>
</evidence>
<dbReference type="Gene3D" id="3.20.20.70">
    <property type="entry name" value="Aldolase class I"/>
    <property type="match status" value="1"/>
</dbReference>
<dbReference type="PANTHER" id="PTHR11228">
    <property type="entry name" value="RADICAL SAM DOMAIN PROTEIN"/>
    <property type="match status" value="1"/>
</dbReference>